<protein>
    <submittedName>
        <fullName evidence="1">Uncharacterized protein</fullName>
    </submittedName>
</protein>
<dbReference type="Proteomes" id="UP000281553">
    <property type="component" value="Unassembled WGS sequence"/>
</dbReference>
<name>A0A3P6PMT3_DIBLA</name>
<proteinExistence type="predicted"/>
<gene>
    <name evidence="1" type="ORF">DILT_LOCUS1215</name>
</gene>
<dbReference type="EMBL" id="UYRU01007532">
    <property type="protein sequence ID" value="VDK41206.1"/>
    <property type="molecule type" value="Genomic_DNA"/>
</dbReference>
<sequence>MFEDNSTLFEIKEVGVYGLCMHDTCLIFT</sequence>
<keyword evidence="2" id="KW-1185">Reference proteome</keyword>
<accession>A0A3P6PMT3</accession>
<evidence type="ECO:0000313" key="2">
    <source>
        <dbReference type="Proteomes" id="UP000281553"/>
    </source>
</evidence>
<organism evidence="1 2">
    <name type="scientific">Dibothriocephalus latus</name>
    <name type="common">Fish tapeworm</name>
    <name type="synonym">Diphyllobothrium latum</name>
    <dbReference type="NCBI Taxonomy" id="60516"/>
    <lineage>
        <taxon>Eukaryota</taxon>
        <taxon>Metazoa</taxon>
        <taxon>Spiralia</taxon>
        <taxon>Lophotrochozoa</taxon>
        <taxon>Platyhelminthes</taxon>
        <taxon>Cestoda</taxon>
        <taxon>Eucestoda</taxon>
        <taxon>Diphyllobothriidea</taxon>
        <taxon>Diphyllobothriidae</taxon>
        <taxon>Dibothriocephalus</taxon>
    </lineage>
</organism>
<dbReference type="AlphaFoldDB" id="A0A3P6PMT3"/>
<evidence type="ECO:0000313" key="1">
    <source>
        <dbReference type="EMBL" id="VDK41206.1"/>
    </source>
</evidence>
<reference evidence="1 2" key="1">
    <citation type="submission" date="2018-11" db="EMBL/GenBank/DDBJ databases">
        <authorList>
            <consortium name="Pathogen Informatics"/>
        </authorList>
    </citation>
    <scope>NUCLEOTIDE SEQUENCE [LARGE SCALE GENOMIC DNA]</scope>
</reference>